<feature type="transmembrane region" description="Helical" evidence="1">
    <location>
        <begin position="7"/>
        <end position="25"/>
    </location>
</feature>
<dbReference type="PANTHER" id="PTHR34989">
    <property type="entry name" value="PROTEIN HDED"/>
    <property type="match status" value="1"/>
</dbReference>
<feature type="transmembrane region" description="Helical" evidence="1">
    <location>
        <begin position="63"/>
        <end position="96"/>
    </location>
</feature>
<sequence length="167" mass="17865">MGSKIKTIQILQAAGYILLGLFLVLKPDTSVRAICYGCGVIAAAYGLLHVLQCRKGKAKGELILGVIFIALGMFCLITPQTVVSFLPFLLGVVLMLDGISKIQRALDLRVLDAIGWGKLLTIGILLMIVGVALLFNPFGAVKMTMVFFGACLLIDGALDLLFLLIVL</sequence>
<name>A0ABS8EVN3_9FIRM</name>
<evidence type="ECO:0000313" key="3">
    <source>
        <dbReference type="Proteomes" id="UP001299235"/>
    </source>
</evidence>
<comment type="caution">
    <text evidence="2">The sequence shown here is derived from an EMBL/GenBank/DDBJ whole genome shotgun (WGS) entry which is preliminary data.</text>
</comment>
<reference evidence="2 3" key="1">
    <citation type="submission" date="2021-10" db="EMBL/GenBank/DDBJ databases">
        <title>Anaerobic single-cell dispensing facilitates the cultivation of human gut bacteria.</title>
        <authorList>
            <person name="Afrizal A."/>
        </authorList>
    </citation>
    <scope>NUCLEOTIDE SEQUENCE [LARGE SCALE GENOMIC DNA]</scope>
    <source>
        <strain evidence="2 3">CLA-AA-H246</strain>
    </source>
</reference>
<evidence type="ECO:0000313" key="2">
    <source>
        <dbReference type="EMBL" id="MCC2149266.1"/>
    </source>
</evidence>
<feature type="transmembrane region" description="Helical" evidence="1">
    <location>
        <begin position="31"/>
        <end position="51"/>
    </location>
</feature>
<dbReference type="InterPro" id="IPR005325">
    <property type="entry name" value="DUF308_memb"/>
</dbReference>
<evidence type="ECO:0000256" key="1">
    <source>
        <dbReference type="SAM" id="Phobius"/>
    </source>
</evidence>
<keyword evidence="1" id="KW-1133">Transmembrane helix</keyword>
<feature type="transmembrane region" description="Helical" evidence="1">
    <location>
        <begin position="116"/>
        <end position="135"/>
    </location>
</feature>
<dbReference type="EMBL" id="JAJEQE010000025">
    <property type="protein sequence ID" value="MCC2149266.1"/>
    <property type="molecule type" value="Genomic_DNA"/>
</dbReference>
<keyword evidence="1" id="KW-0472">Membrane</keyword>
<dbReference type="InterPro" id="IPR052712">
    <property type="entry name" value="Acid_resist_chaperone_HdeD"/>
</dbReference>
<protein>
    <submittedName>
        <fullName evidence="2">DUF308 domain-containing protein</fullName>
    </submittedName>
</protein>
<organism evidence="2 3">
    <name type="scientific">Hominisplanchenecus faecis</name>
    <dbReference type="NCBI Taxonomy" id="2885351"/>
    <lineage>
        <taxon>Bacteria</taxon>
        <taxon>Bacillati</taxon>
        <taxon>Bacillota</taxon>
        <taxon>Clostridia</taxon>
        <taxon>Lachnospirales</taxon>
        <taxon>Lachnospiraceae</taxon>
        <taxon>Hominisplanchenecus</taxon>
    </lineage>
</organism>
<dbReference type="Proteomes" id="UP001299235">
    <property type="component" value="Unassembled WGS sequence"/>
</dbReference>
<feature type="transmembrane region" description="Helical" evidence="1">
    <location>
        <begin position="147"/>
        <end position="166"/>
    </location>
</feature>
<dbReference type="Pfam" id="PF03729">
    <property type="entry name" value="DUF308"/>
    <property type="match status" value="3"/>
</dbReference>
<accession>A0ABS8EVN3</accession>
<keyword evidence="3" id="KW-1185">Reference proteome</keyword>
<gene>
    <name evidence="2" type="ORF">LKD42_08350</name>
</gene>
<keyword evidence="1" id="KW-0812">Transmembrane</keyword>
<dbReference type="RefSeq" id="WP_248835413.1">
    <property type="nucleotide sequence ID" value="NZ_JAJEQE010000025.1"/>
</dbReference>
<proteinExistence type="predicted"/>
<dbReference type="PANTHER" id="PTHR34989:SF1">
    <property type="entry name" value="PROTEIN HDED"/>
    <property type="match status" value="1"/>
</dbReference>